<dbReference type="OrthoDB" id="6617109at2"/>
<dbReference type="RefSeq" id="WP_049857443.1">
    <property type="nucleotide sequence ID" value="NZ_JNGI01000098.1"/>
</dbReference>
<protein>
    <submittedName>
        <fullName evidence="1">Uncharacterized protein</fullName>
    </submittedName>
</protein>
<sequence>MNAAGFNQRYVIGSRFIFQPCKDMRGGKVVKTIGVARDLKSATVVEINVEPYFSNINSLTPAG</sequence>
<accession>A0A0L0GTK9</accession>
<dbReference type="Proteomes" id="UP000037393">
    <property type="component" value="Unassembled WGS sequence"/>
</dbReference>
<evidence type="ECO:0000313" key="1">
    <source>
        <dbReference type="EMBL" id="KNC92302.1"/>
    </source>
</evidence>
<keyword evidence="2" id="KW-1185">Reference proteome</keyword>
<dbReference type="AlphaFoldDB" id="A0A0L0GTK9"/>
<proteinExistence type="predicted"/>
<gene>
    <name evidence="1" type="ORF">GM31_23680</name>
</gene>
<dbReference type="EMBL" id="JNGI01000098">
    <property type="protein sequence ID" value="KNC92302.1"/>
    <property type="molecule type" value="Genomic_DNA"/>
</dbReference>
<evidence type="ECO:0000313" key="2">
    <source>
        <dbReference type="Proteomes" id="UP000037393"/>
    </source>
</evidence>
<comment type="caution">
    <text evidence="1">The sequence shown here is derived from an EMBL/GenBank/DDBJ whole genome shotgun (WGS) entry which is preliminary data.</text>
</comment>
<organism evidence="1 2">
    <name type="scientific">Trabulsiella odontotermitis</name>
    <dbReference type="NCBI Taxonomy" id="379893"/>
    <lineage>
        <taxon>Bacteria</taxon>
        <taxon>Pseudomonadati</taxon>
        <taxon>Pseudomonadota</taxon>
        <taxon>Gammaproteobacteria</taxon>
        <taxon>Enterobacterales</taxon>
        <taxon>Enterobacteriaceae</taxon>
        <taxon>Trabulsiella</taxon>
    </lineage>
</organism>
<name>A0A0L0GTK9_9ENTR</name>
<dbReference type="PATRIC" id="fig|379893.4.peg.4799"/>
<reference evidence="1 2" key="1">
    <citation type="journal article" date="2015" name="Appl. Environ. Microbiol.">
        <title>The Enterobacterium Trabulsiella odontotermitis Presents Novel Adaptations Related to Its Association with Fungus-Growing Termites.</title>
        <authorList>
            <person name="Sapountzis P."/>
            <person name="Gruntjes T."/>
            <person name="Otani S."/>
            <person name="Estevez J."/>
            <person name="da Costa R.R."/>
            <person name="Plunkett G.3rd."/>
            <person name="Perna N.T."/>
            <person name="Poulsen M."/>
        </authorList>
    </citation>
    <scope>NUCLEOTIDE SEQUENCE [LARGE SCALE GENOMIC DNA]</scope>
    <source>
        <strain evidence="1 2">12</strain>
    </source>
</reference>